<dbReference type="Proteomes" id="UP001622557">
    <property type="component" value="Chromosome"/>
</dbReference>
<reference evidence="3 4" key="1">
    <citation type="submission" date="2022-10" db="EMBL/GenBank/DDBJ databases">
        <title>The complete genomes of actinobacterial strains from the NBC collection.</title>
        <authorList>
            <person name="Joergensen T.S."/>
            <person name="Alvarez Arevalo M."/>
            <person name="Sterndorff E.B."/>
            <person name="Faurdal D."/>
            <person name="Vuksanovic O."/>
            <person name="Mourched A.-S."/>
            <person name="Charusanti P."/>
            <person name="Shaw S."/>
            <person name="Blin K."/>
            <person name="Weber T."/>
        </authorList>
    </citation>
    <scope>NUCLEOTIDE SEQUENCE [LARGE SCALE GENOMIC DNA]</scope>
    <source>
        <strain evidence="3 4">NBC_00156</strain>
    </source>
</reference>
<feature type="transmembrane region" description="Helical" evidence="2">
    <location>
        <begin position="414"/>
        <end position="431"/>
    </location>
</feature>
<name>A0ABZ1KKN6_STRAH</name>
<keyword evidence="4" id="KW-1185">Reference proteome</keyword>
<feature type="region of interest" description="Disordered" evidence="1">
    <location>
        <begin position="271"/>
        <end position="319"/>
    </location>
</feature>
<organism evidence="3 4">
    <name type="scientific">Streptomyces achromogenes</name>
    <dbReference type="NCBI Taxonomy" id="67255"/>
    <lineage>
        <taxon>Bacteria</taxon>
        <taxon>Bacillati</taxon>
        <taxon>Actinomycetota</taxon>
        <taxon>Actinomycetes</taxon>
        <taxon>Kitasatosporales</taxon>
        <taxon>Streptomycetaceae</taxon>
        <taxon>Streptomyces</taxon>
    </lineage>
</organism>
<dbReference type="EMBL" id="CP108164">
    <property type="protein sequence ID" value="WTQ79824.1"/>
    <property type="molecule type" value="Genomic_DNA"/>
</dbReference>
<keyword evidence="2" id="KW-0472">Membrane</keyword>
<feature type="transmembrane region" description="Helical" evidence="2">
    <location>
        <begin position="524"/>
        <end position="548"/>
    </location>
</feature>
<feature type="transmembrane region" description="Helical" evidence="2">
    <location>
        <begin position="173"/>
        <end position="193"/>
    </location>
</feature>
<evidence type="ECO:0000313" key="3">
    <source>
        <dbReference type="EMBL" id="WTQ79824.1"/>
    </source>
</evidence>
<dbReference type="SUPFAM" id="SSF53474">
    <property type="entry name" value="alpha/beta-Hydrolases"/>
    <property type="match status" value="1"/>
</dbReference>
<feature type="region of interest" description="Disordered" evidence="1">
    <location>
        <begin position="94"/>
        <end position="121"/>
    </location>
</feature>
<gene>
    <name evidence="3" type="ORF">OG350_05670</name>
</gene>
<proteinExistence type="predicted"/>
<feature type="transmembrane region" description="Helical" evidence="2">
    <location>
        <begin position="591"/>
        <end position="617"/>
    </location>
</feature>
<keyword evidence="2" id="KW-0812">Transmembrane</keyword>
<evidence type="ECO:0000256" key="1">
    <source>
        <dbReference type="SAM" id="MobiDB-lite"/>
    </source>
</evidence>
<feature type="compositionally biased region" description="Basic and acidic residues" evidence="1">
    <location>
        <begin position="290"/>
        <end position="301"/>
    </location>
</feature>
<sequence length="869" mass="92588">MERAQDRSAEQTAKRYEGPEPDRYDDRTPGGPSLGNPPSGDYEESAARGPARGPAEPATDLELLVHGVGGTTPEKMLGDPRTVRVSGDDTAAVFRRAEDVEDTEDTGEAGALGPAPAGRDPRRGPVREAYVWCNLTSGDGSRALWLLLLPFMVVNLAHWMRPAAPGRPRTVRLYGLLVRLTALTLTVLLVAAVCEVALDLVAWQCASAPACVRRHSWLGFLAPAAPGAPAGAGGWWSAPGRRLVLAAAVPAALTGLLWYLSHRTWRAYESHRPLSPAAEPDPDTEPDPNATEREPDAAAERDDADATGPDAEARPDPRGSALARPGFWYGRRLVARLRAAHTAAGLLTVAAAVTVPAARFDRRPGGAAVLDALGWALLAALATGAVAVVWVVCRRGRSERRLDRRLDRHLVRRLKLGALALLLLALLYAGWSRPGWQSAGGLPGASAFGILMLAQGVVIVALAVVARILYRRRPDPRTGMRGLGGPAVALLACALGGVISGGVAQRVADWLDGTRALLAGPPALLTWQASVIPALLAVLLVLCAALAVRTARLARAERARVRREYPGEPGDPSRTRAIAHARAMATLTDSVPLVVAVLTATTLVLGAVALAGAAATGKTPDGAAHRTPHLVQAVAETSQALGSWLVGLGFVLFVTWGRRAYKDASARRTIGILWDVGTFWPRAAHPFAPPCYAERAVPDLTWRMVTWTRRTGGRLVLSGHSQGSVLAAAAAWQLPPSVRTRVALLTYGSPLERLYGRWFPAHFGPPALAALHRDIACWRNLYRRTDPIGGPVRIPAGTAPEVDHDPLPDPRAYGRTLDHPLPAPILGHSDYPSDPVFARERARLLTRLLPGLPAQRPDPAHADLPDHSH</sequence>
<protein>
    <recommendedName>
        <fullName evidence="5">Integral membrane protein</fullName>
    </recommendedName>
</protein>
<feature type="transmembrane region" description="Helical" evidence="2">
    <location>
        <begin position="243"/>
        <end position="260"/>
    </location>
</feature>
<dbReference type="GeneID" id="97279890"/>
<feature type="transmembrane region" description="Helical" evidence="2">
    <location>
        <begin position="143"/>
        <end position="161"/>
    </location>
</feature>
<feature type="compositionally biased region" description="Basic and acidic residues" evidence="1">
    <location>
        <begin position="858"/>
        <end position="869"/>
    </location>
</feature>
<evidence type="ECO:0000256" key="2">
    <source>
        <dbReference type="SAM" id="Phobius"/>
    </source>
</evidence>
<feature type="compositionally biased region" description="Low complexity" evidence="1">
    <location>
        <begin position="29"/>
        <end position="40"/>
    </location>
</feature>
<feature type="region of interest" description="Disordered" evidence="1">
    <location>
        <begin position="849"/>
        <end position="869"/>
    </location>
</feature>
<feature type="transmembrane region" description="Helical" evidence="2">
    <location>
        <begin position="637"/>
        <end position="657"/>
    </location>
</feature>
<feature type="transmembrane region" description="Helical" evidence="2">
    <location>
        <begin position="443"/>
        <end position="470"/>
    </location>
</feature>
<accession>A0ABZ1KKN6</accession>
<feature type="compositionally biased region" description="Basic and acidic residues" evidence="1">
    <location>
        <begin position="1"/>
        <end position="28"/>
    </location>
</feature>
<dbReference type="InterPro" id="IPR029058">
    <property type="entry name" value="AB_hydrolase_fold"/>
</dbReference>
<feature type="region of interest" description="Disordered" evidence="1">
    <location>
        <begin position="1"/>
        <end position="59"/>
    </location>
</feature>
<feature type="transmembrane region" description="Helical" evidence="2">
    <location>
        <begin position="339"/>
        <end position="360"/>
    </location>
</feature>
<feature type="transmembrane region" description="Helical" evidence="2">
    <location>
        <begin position="482"/>
        <end position="504"/>
    </location>
</feature>
<feature type="compositionally biased region" description="Low complexity" evidence="1">
    <location>
        <begin position="109"/>
        <end position="118"/>
    </location>
</feature>
<evidence type="ECO:0000313" key="4">
    <source>
        <dbReference type="Proteomes" id="UP001622557"/>
    </source>
</evidence>
<evidence type="ECO:0008006" key="5">
    <source>
        <dbReference type="Google" id="ProtNLM"/>
    </source>
</evidence>
<keyword evidence="2" id="KW-1133">Transmembrane helix</keyword>
<dbReference type="RefSeq" id="WP_405445790.1">
    <property type="nucleotide sequence ID" value="NZ_CP108164.1"/>
</dbReference>
<feature type="transmembrane region" description="Helical" evidence="2">
    <location>
        <begin position="372"/>
        <end position="393"/>
    </location>
</feature>
<feature type="compositionally biased region" description="Low complexity" evidence="1">
    <location>
        <begin position="47"/>
        <end position="58"/>
    </location>
</feature>